<evidence type="ECO:0000256" key="6">
    <source>
        <dbReference type="ARBA" id="ARBA00022984"/>
    </source>
</evidence>
<dbReference type="InterPro" id="IPR004101">
    <property type="entry name" value="Mur_ligase_C"/>
</dbReference>
<keyword evidence="2" id="KW-0132">Cell division</keyword>
<feature type="domain" description="Mur ligase central" evidence="11">
    <location>
        <begin position="127"/>
        <end position="312"/>
    </location>
</feature>
<evidence type="ECO:0000313" key="13">
    <source>
        <dbReference type="Proteomes" id="UP000807825"/>
    </source>
</evidence>
<protein>
    <submittedName>
        <fullName evidence="12">UDP-N-acetylmuramate:L-alanyl-gamma-D-glutamyl-meso-diaminopimelate ligase</fullName>
    </submittedName>
</protein>
<keyword evidence="8" id="KW-0961">Cell wall biogenesis/degradation</keyword>
<proteinExistence type="predicted"/>
<keyword evidence="6" id="KW-0573">Peptidoglycan synthesis</keyword>
<dbReference type="InterPro" id="IPR005757">
    <property type="entry name" value="Mpl"/>
</dbReference>
<dbReference type="InterPro" id="IPR050061">
    <property type="entry name" value="MurCDEF_pg_biosynth"/>
</dbReference>
<dbReference type="GO" id="GO:0071555">
    <property type="term" value="P:cell wall organization"/>
    <property type="evidence" value="ECO:0007669"/>
    <property type="project" value="UniProtKB-KW"/>
</dbReference>
<dbReference type="Gene3D" id="3.90.190.20">
    <property type="entry name" value="Mur ligase, C-terminal domain"/>
    <property type="match status" value="1"/>
</dbReference>
<dbReference type="Pfam" id="PF01225">
    <property type="entry name" value="Mur_ligase"/>
    <property type="match status" value="1"/>
</dbReference>
<evidence type="ECO:0000256" key="4">
    <source>
        <dbReference type="ARBA" id="ARBA00022840"/>
    </source>
</evidence>
<dbReference type="SUPFAM" id="SSF51984">
    <property type="entry name" value="MurCD N-terminal domain"/>
    <property type="match status" value="1"/>
</dbReference>
<dbReference type="Pfam" id="PF08245">
    <property type="entry name" value="Mur_ligase_M"/>
    <property type="match status" value="1"/>
</dbReference>
<reference evidence="12" key="1">
    <citation type="submission" date="2020-07" db="EMBL/GenBank/DDBJ databases">
        <title>Huge and variable diversity of episymbiotic CPR bacteria and DPANN archaea in groundwater ecosystems.</title>
        <authorList>
            <person name="He C.Y."/>
            <person name="Keren R."/>
            <person name="Whittaker M."/>
            <person name="Farag I.F."/>
            <person name="Doudna J."/>
            <person name="Cate J.H.D."/>
            <person name="Banfield J.F."/>
        </authorList>
    </citation>
    <scope>NUCLEOTIDE SEQUENCE</scope>
    <source>
        <strain evidence="12">NC_groundwater_1664_Pr3_B-0.1um_52_9</strain>
    </source>
</reference>
<dbReference type="GO" id="GO:0005524">
    <property type="term" value="F:ATP binding"/>
    <property type="evidence" value="ECO:0007669"/>
    <property type="project" value="UniProtKB-KW"/>
</dbReference>
<evidence type="ECO:0000256" key="3">
    <source>
        <dbReference type="ARBA" id="ARBA00022741"/>
    </source>
</evidence>
<dbReference type="Gene3D" id="3.40.50.720">
    <property type="entry name" value="NAD(P)-binding Rossmann-like Domain"/>
    <property type="match status" value="1"/>
</dbReference>
<dbReference type="InterPro" id="IPR013221">
    <property type="entry name" value="Mur_ligase_cen"/>
</dbReference>
<dbReference type="InterPro" id="IPR036565">
    <property type="entry name" value="Mur-like_cat_sf"/>
</dbReference>
<sequence>MNYCSIKKVNNNAPRLEPPAHIHLMGICGTGMGSLAGMFHSQGYRVSGSDQAVYPPMSDFLKELGIQVLEGYKASNLSPRPDLVVVGNVIRKTNPEAIALDRSAIPFTSMPMALKQYFAADKTRIVVSGTHGKTTVSAMIAWVLFKAGLEPGFMIGGLPKNFAQNHRVGNGSLFVIEGDEYDTAYFDKHPKFLHYCPHLAVITSCEFDHADIYADLDSIKDQFRALVRLIPADGAIIAFGGDETVREIVQGSEAPTFIYGEGPLMDWSVGGVSLVDRGISVTVSNRGRKVASGTLPVIGRHNVLNAVAAIAASAKVGVDPQVALDALGLFQGVKRRQETIGEHAGITVIDDFAHHPTAVEVTCSGVKTEFPLRRLVAVFEPRTNTSRRAIFQKQYASAFGSADLILIREPRDTENIPLQDRFDSQRLAEDLRSIGKNACAFESTDAILQFLTANIHRGDVVLIMSNGSFDNLGRNLLARVREVDHEGSDTLR</sequence>
<feature type="domain" description="Mur ligase C-terminal" evidence="10">
    <location>
        <begin position="335"/>
        <end position="467"/>
    </location>
</feature>
<dbReference type="AlphaFoldDB" id="A0A9D6V8L7"/>
<evidence type="ECO:0000256" key="7">
    <source>
        <dbReference type="ARBA" id="ARBA00023306"/>
    </source>
</evidence>
<evidence type="ECO:0000256" key="8">
    <source>
        <dbReference type="ARBA" id="ARBA00023316"/>
    </source>
</evidence>
<keyword evidence="1 12" id="KW-0436">Ligase</keyword>
<organism evidence="12 13">
    <name type="scientific">Desulfomonile tiedjei</name>
    <dbReference type="NCBI Taxonomy" id="2358"/>
    <lineage>
        <taxon>Bacteria</taxon>
        <taxon>Pseudomonadati</taxon>
        <taxon>Thermodesulfobacteriota</taxon>
        <taxon>Desulfomonilia</taxon>
        <taxon>Desulfomonilales</taxon>
        <taxon>Desulfomonilaceae</taxon>
        <taxon>Desulfomonile</taxon>
    </lineage>
</organism>
<keyword evidence="7" id="KW-0131">Cell cycle</keyword>
<accession>A0A9D6V8L7</accession>
<evidence type="ECO:0000259" key="10">
    <source>
        <dbReference type="Pfam" id="PF02875"/>
    </source>
</evidence>
<dbReference type="PANTHER" id="PTHR43445">
    <property type="entry name" value="UDP-N-ACETYLMURAMATE--L-ALANINE LIGASE-RELATED"/>
    <property type="match status" value="1"/>
</dbReference>
<dbReference type="GO" id="GO:0051301">
    <property type="term" value="P:cell division"/>
    <property type="evidence" value="ECO:0007669"/>
    <property type="project" value="UniProtKB-KW"/>
</dbReference>
<gene>
    <name evidence="12" type="primary">mpl</name>
    <name evidence="12" type="ORF">HY912_24850</name>
</gene>
<evidence type="ECO:0000256" key="5">
    <source>
        <dbReference type="ARBA" id="ARBA00022960"/>
    </source>
</evidence>
<dbReference type="InterPro" id="IPR036615">
    <property type="entry name" value="Mur_ligase_C_dom_sf"/>
</dbReference>
<name>A0A9D6V8L7_9BACT</name>
<dbReference type="GO" id="GO:0008360">
    <property type="term" value="P:regulation of cell shape"/>
    <property type="evidence" value="ECO:0007669"/>
    <property type="project" value="UniProtKB-KW"/>
</dbReference>
<dbReference type="SUPFAM" id="SSF53623">
    <property type="entry name" value="MurD-like peptide ligases, catalytic domain"/>
    <property type="match status" value="1"/>
</dbReference>
<evidence type="ECO:0000259" key="11">
    <source>
        <dbReference type="Pfam" id="PF08245"/>
    </source>
</evidence>
<evidence type="ECO:0000259" key="9">
    <source>
        <dbReference type="Pfam" id="PF01225"/>
    </source>
</evidence>
<dbReference type="GO" id="GO:0009252">
    <property type="term" value="P:peptidoglycan biosynthetic process"/>
    <property type="evidence" value="ECO:0007669"/>
    <property type="project" value="UniProtKB-KW"/>
</dbReference>
<dbReference type="SUPFAM" id="SSF53244">
    <property type="entry name" value="MurD-like peptide ligases, peptide-binding domain"/>
    <property type="match status" value="1"/>
</dbReference>
<keyword evidence="4" id="KW-0067">ATP-binding</keyword>
<comment type="caution">
    <text evidence="12">The sequence shown here is derived from an EMBL/GenBank/DDBJ whole genome shotgun (WGS) entry which is preliminary data.</text>
</comment>
<evidence type="ECO:0000313" key="12">
    <source>
        <dbReference type="EMBL" id="MBI5252738.1"/>
    </source>
</evidence>
<dbReference type="Gene3D" id="3.40.1190.10">
    <property type="entry name" value="Mur-like, catalytic domain"/>
    <property type="match status" value="1"/>
</dbReference>
<keyword evidence="5" id="KW-0133">Cell shape</keyword>
<dbReference type="InterPro" id="IPR000713">
    <property type="entry name" value="Mur_ligase_N"/>
</dbReference>
<dbReference type="Pfam" id="PF02875">
    <property type="entry name" value="Mur_ligase_C"/>
    <property type="match status" value="1"/>
</dbReference>
<feature type="domain" description="Mur ligase N-terminal catalytic" evidence="9">
    <location>
        <begin position="21"/>
        <end position="120"/>
    </location>
</feature>
<evidence type="ECO:0000256" key="2">
    <source>
        <dbReference type="ARBA" id="ARBA00022618"/>
    </source>
</evidence>
<evidence type="ECO:0000256" key="1">
    <source>
        <dbReference type="ARBA" id="ARBA00022598"/>
    </source>
</evidence>
<keyword evidence="3" id="KW-0547">Nucleotide-binding</keyword>
<dbReference type="Proteomes" id="UP000807825">
    <property type="component" value="Unassembled WGS sequence"/>
</dbReference>
<dbReference type="NCBIfam" id="TIGR01081">
    <property type="entry name" value="mpl"/>
    <property type="match status" value="1"/>
</dbReference>
<dbReference type="GO" id="GO:0016881">
    <property type="term" value="F:acid-amino acid ligase activity"/>
    <property type="evidence" value="ECO:0007669"/>
    <property type="project" value="InterPro"/>
</dbReference>
<dbReference type="EMBL" id="JACRDE010000645">
    <property type="protein sequence ID" value="MBI5252738.1"/>
    <property type="molecule type" value="Genomic_DNA"/>
</dbReference>
<dbReference type="PANTHER" id="PTHR43445:SF5">
    <property type="entry name" value="UDP-N-ACETYLMURAMATE--L-ALANYL-GAMMA-D-GLUTAMYL-MESO-2,6-DIAMINOHEPTANDIOATE LIGASE"/>
    <property type="match status" value="1"/>
</dbReference>